<dbReference type="Proteomes" id="UP000234512">
    <property type="component" value="Unassembled WGS sequence"/>
</dbReference>
<evidence type="ECO:0000313" key="2">
    <source>
        <dbReference type="Proteomes" id="UP000234512"/>
    </source>
</evidence>
<name>A0A516K2U7_LACPA</name>
<evidence type="ECO:0000313" key="1">
    <source>
        <dbReference type="EMBL" id="PLC47298.1"/>
    </source>
</evidence>
<dbReference type="EMBL" id="PKQJ01000002">
    <property type="protein sequence ID" value="PLC47298.1"/>
    <property type="molecule type" value="Genomic_DNA"/>
</dbReference>
<reference evidence="1 2" key="1">
    <citation type="journal article" date="2018" name="Genome Announc.">
        <title>Draft Genome Sequence of Lactobacillus paracasei DUP 13076, Which Exhibits Potent Antipathogenic Effects against Salmonella enterica Serovars Enteritidis, Typhimurium, and Heidelberg.</title>
        <authorList>
            <person name="Muyyarikkandy M.S."/>
            <person name="Alqahtani F.H."/>
            <person name="Mandoiu I."/>
            <person name="Amalaradjou M.A."/>
        </authorList>
    </citation>
    <scope>NUCLEOTIDE SEQUENCE [LARGE SCALE GENOMIC DNA]</scope>
    <source>
        <strain evidence="1 2">DUP 13076</strain>
    </source>
</reference>
<protein>
    <submittedName>
        <fullName evidence="1">Uncharacterized protein</fullName>
    </submittedName>
</protein>
<sequence length="55" mass="5766">MSGSHLGVVINLILPTMVASLAQAVGGVKVEPSFGIVGVSHGMFFKVIRRMSLII</sequence>
<dbReference type="KEGG" id="lce:LC2W_0809"/>
<dbReference type="KEGG" id="lcs:LCBD_0809"/>
<comment type="caution">
    <text evidence="1">The sequence shown here is derived from an EMBL/GenBank/DDBJ whole genome shotgun (WGS) entry which is preliminary data.</text>
</comment>
<dbReference type="AlphaFoldDB" id="A0A516K2U7"/>
<proteinExistence type="predicted"/>
<accession>K0N334</accession>
<accession>A0A516K2U7</accession>
<organism evidence="1 2">
    <name type="scientific">Lacticaseibacillus paracasei</name>
    <name type="common">Lactobacillus paracasei</name>
    <dbReference type="NCBI Taxonomy" id="1597"/>
    <lineage>
        <taxon>Bacteria</taxon>
        <taxon>Bacillati</taxon>
        <taxon>Bacillota</taxon>
        <taxon>Bacilli</taxon>
        <taxon>Lactobacillales</taxon>
        <taxon>Lactobacillaceae</taxon>
        <taxon>Lacticaseibacillus</taxon>
    </lineage>
</organism>
<gene>
    <name evidence="1" type="ORF">C0Q90_02680</name>
</gene>